<dbReference type="Gene3D" id="3.40.390.10">
    <property type="entry name" value="Collagenase (Catalytic Domain)"/>
    <property type="match status" value="1"/>
</dbReference>
<evidence type="ECO:0000313" key="10">
    <source>
        <dbReference type="EMBL" id="TCP28199.1"/>
    </source>
</evidence>
<organism evidence="10 11">
    <name type="scientific">Tenacibaculum skagerrakense</name>
    <dbReference type="NCBI Taxonomy" id="186571"/>
    <lineage>
        <taxon>Bacteria</taxon>
        <taxon>Pseudomonadati</taxon>
        <taxon>Bacteroidota</taxon>
        <taxon>Flavobacteriia</taxon>
        <taxon>Flavobacteriales</taxon>
        <taxon>Flavobacteriaceae</taxon>
        <taxon>Tenacibaculum</taxon>
    </lineage>
</organism>
<keyword evidence="3" id="KW-0479">Metal-binding</keyword>
<evidence type="ECO:0000256" key="7">
    <source>
        <dbReference type="ARBA" id="ARBA00023049"/>
    </source>
</evidence>
<dbReference type="GO" id="GO:0046872">
    <property type="term" value="F:metal ion binding"/>
    <property type="evidence" value="ECO:0007669"/>
    <property type="project" value="UniProtKB-KW"/>
</dbReference>
<dbReference type="GO" id="GO:0008237">
    <property type="term" value="F:metallopeptidase activity"/>
    <property type="evidence" value="ECO:0007669"/>
    <property type="project" value="UniProtKB-KW"/>
</dbReference>
<evidence type="ECO:0000256" key="5">
    <source>
        <dbReference type="ARBA" id="ARBA00022801"/>
    </source>
</evidence>
<dbReference type="PROSITE" id="PS51257">
    <property type="entry name" value="PROKAR_LIPOPROTEIN"/>
    <property type="match status" value="1"/>
</dbReference>
<comment type="caution">
    <text evidence="10">The sequence shown here is derived from an EMBL/GenBank/DDBJ whole genome shotgun (WGS) entry which is preliminary data.</text>
</comment>
<dbReference type="Proteomes" id="UP000294564">
    <property type="component" value="Unassembled WGS sequence"/>
</dbReference>
<evidence type="ECO:0000256" key="4">
    <source>
        <dbReference type="ARBA" id="ARBA00022729"/>
    </source>
</evidence>
<dbReference type="EMBL" id="SLXM01000001">
    <property type="protein sequence ID" value="TCP28199.1"/>
    <property type="molecule type" value="Genomic_DNA"/>
</dbReference>
<keyword evidence="6" id="KW-0862">Zinc</keyword>
<dbReference type="OrthoDB" id="6278496at2"/>
<keyword evidence="4" id="KW-0732">Signal</keyword>
<keyword evidence="8" id="KW-1015">Disulfide bond</keyword>
<dbReference type="SUPFAM" id="SSF55486">
    <property type="entry name" value="Metalloproteases ('zincins'), catalytic domain"/>
    <property type="match status" value="1"/>
</dbReference>
<evidence type="ECO:0000313" key="11">
    <source>
        <dbReference type="Proteomes" id="UP000294564"/>
    </source>
</evidence>
<sequence>MRKIVLYIVAAATLLIGCQNNETEQPVETNDEVVAQKNAKQCFTMDKLNENLALDPSLAGKMASIEEQTFKFISENENLQGRLVNGKIQIPVVFHVIYNRASENLPLSVLQDQIAALNEDFNLQNPNRGAMPAEFAAVEANVGIDFVIEDVIRVNSRKRSWRPDDSMKFTSSGGSNVVNPQEFLNIWIVNDMPYRGGTILGYAQFPGGSWSTDGVVLGSRFVGRTDRTATHEVGHWLNLRHIWGDGGCGASDFVADTPDAAGPSRGCPTYPTVECGTTNMTMNFMDYSSDSCMYMFTNGQKARMDAVFAAGGFRATMAD</sequence>
<keyword evidence="11" id="KW-1185">Reference proteome</keyword>
<dbReference type="InterPro" id="IPR024079">
    <property type="entry name" value="MetalloPept_cat_dom_sf"/>
</dbReference>
<proteinExistence type="inferred from homology"/>
<dbReference type="InterPro" id="IPR008754">
    <property type="entry name" value="Peptidase_M43"/>
</dbReference>
<accession>A0A4R2P0N0</accession>
<evidence type="ECO:0000256" key="2">
    <source>
        <dbReference type="ARBA" id="ARBA00022670"/>
    </source>
</evidence>
<dbReference type="AlphaFoldDB" id="A0A4R2P0N0"/>
<evidence type="ECO:0000256" key="6">
    <source>
        <dbReference type="ARBA" id="ARBA00022833"/>
    </source>
</evidence>
<reference evidence="10 11" key="1">
    <citation type="submission" date="2019-03" db="EMBL/GenBank/DDBJ databases">
        <title>Genomic Encyclopedia of Type Strains, Phase IV (KMG-IV): sequencing the most valuable type-strain genomes for metagenomic binning, comparative biology and taxonomic classification.</title>
        <authorList>
            <person name="Goeker M."/>
        </authorList>
    </citation>
    <scope>NUCLEOTIDE SEQUENCE [LARGE SCALE GENOMIC DNA]</scope>
    <source>
        <strain evidence="10 11">DSM 14836</strain>
    </source>
</reference>
<evidence type="ECO:0000259" key="9">
    <source>
        <dbReference type="Pfam" id="PF05572"/>
    </source>
</evidence>
<keyword evidence="7" id="KW-0482">Metalloprotease</keyword>
<keyword evidence="2" id="KW-0645">Protease</keyword>
<evidence type="ECO:0000256" key="1">
    <source>
        <dbReference type="ARBA" id="ARBA00008721"/>
    </source>
</evidence>
<gene>
    <name evidence="10" type="ORF">EV195_101361</name>
</gene>
<dbReference type="PANTHER" id="PTHR47466:SF1">
    <property type="entry name" value="METALLOPROTEASE MEP1 (AFU_ORTHOLOGUE AFUA_1G07730)-RELATED"/>
    <property type="match status" value="1"/>
</dbReference>
<dbReference type="Pfam" id="PF05572">
    <property type="entry name" value="Peptidase_M43"/>
    <property type="match status" value="1"/>
</dbReference>
<protein>
    <submittedName>
        <fullName evidence="10">Pregnancy-associated plasma protein-A</fullName>
    </submittedName>
</protein>
<comment type="similarity">
    <text evidence="1">Belongs to the peptidase M43B family.</text>
</comment>
<dbReference type="PANTHER" id="PTHR47466">
    <property type="match status" value="1"/>
</dbReference>
<evidence type="ECO:0000256" key="8">
    <source>
        <dbReference type="ARBA" id="ARBA00023157"/>
    </source>
</evidence>
<dbReference type="GO" id="GO:0006508">
    <property type="term" value="P:proteolysis"/>
    <property type="evidence" value="ECO:0007669"/>
    <property type="project" value="UniProtKB-KW"/>
</dbReference>
<keyword evidence="5" id="KW-0378">Hydrolase</keyword>
<feature type="domain" description="Peptidase M43 pregnancy-associated plasma-A" evidence="9">
    <location>
        <begin position="179"/>
        <end position="308"/>
    </location>
</feature>
<name>A0A4R2P0N0_9FLAO</name>
<evidence type="ECO:0000256" key="3">
    <source>
        <dbReference type="ARBA" id="ARBA00022723"/>
    </source>
</evidence>
<dbReference type="RefSeq" id="WP_132792067.1">
    <property type="nucleotide sequence ID" value="NZ_SLXM01000001.1"/>
</dbReference>
<dbReference type="CDD" id="cd04275">
    <property type="entry name" value="ZnMc_pappalysin_like"/>
    <property type="match status" value="1"/>
</dbReference>